<comment type="caution">
    <text evidence="1">The sequence shown here is derived from an EMBL/GenBank/DDBJ whole genome shotgun (WGS) entry which is preliminary data.</text>
</comment>
<protein>
    <submittedName>
        <fullName evidence="1">Uncharacterized protein</fullName>
    </submittedName>
</protein>
<reference evidence="1 2" key="1">
    <citation type="submission" date="2019-06" db="EMBL/GenBank/DDBJ databases">
        <title>Sequencing the genomes of 1000 actinobacteria strains.</title>
        <authorList>
            <person name="Klenk H.-P."/>
        </authorList>
    </citation>
    <scope>NUCLEOTIDE SEQUENCE [LARGE SCALE GENOMIC DNA]</scope>
    <source>
        <strain evidence="1 2">DSM 45301</strain>
    </source>
</reference>
<evidence type="ECO:0000313" key="1">
    <source>
        <dbReference type="EMBL" id="TQM09798.1"/>
    </source>
</evidence>
<evidence type="ECO:0000313" key="2">
    <source>
        <dbReference type="Proteomes" id="UP000315677"/>
    </source>
</evidence>
<sequence length="77" mass="8318">MGTISSESPTRFERLADVLALMPDVIARLLADHTSDSSGRCRGCTRPGTGYPAAVHPCTLHRLATMALIARKRTNHS</sequence>
<accession>A0A543DKD2</accession>
<proteinExistence type="predicted"/>
<keyword evidence="2" id="KW-1185">Reference proteome</keyword>
<name>A0A543DKD2_9PSEU</name>
<organism evidence="1 2">
    <name type="scientific">Pseudonocardia kunmingensis</name>
    <dbReference type="NCBI Taxonomy" id="630975"/>
    <lineage>
        <taxon>Bacteria</taxon>
        <taxon>Bacillati</taxon>
        <taxon>Actinomycetota</taxon>
        <taxon>Actinomycetes</taxon>
        <taxon>Pseudonocardiales</taxon>
        <taxon>Pseudonocardiaceae</taxon>
        <taxon>Pseudonocardia</taxon>
    </lineage>
</organism>
<gene>
    <name evidence="1" type="ORF">FB558_5571</name>
</gene>
<dbReference type="EMBL" id="VFPA01000003">
    <property type="protein sequence ID" value="TQM09798.1"/>
    <property type="molecule type" value="Genomic_DNA"/>
</dbReference>
<dbReference type="Proteomes" id="UP000315677">
    <property type="component" value="Unassembled WGS sequence"/>
</dbReference>
<dbReference type="AlphaFoldDB" id="A0A543DKD2"/>